<dbReference type="PANTHER" id="PTHR30185">
    <property type="entry name" value="CRYPTIC BETA-GLUCOSIDE BGL OPERON ANTITERMINATOR"/>
    <property type="match status" value="1"/>
</dbReference>
<keyword evidence="4" id="KW-1185">Reference proteome</keyword>
<feature type="domain" description="PRD" evidence="2">
    <location>
        <begin position="68"/>
        <end position="173"/>
    </location>
</feature>
<dbReference type="GO" id="GO:0006355">
    <property type="term" value="P:regulation of DNA-templated transcription"/>
    <property type="evidence" value="ECO:0007669"/>
    <property type="project" value="InterPro"/>
</dbReference>
<dbReference type="Pfam" id="PF03123">
    <property type="entry name" value="CAT_RBD"/>
    <property type="match status" value="1"/>
</dbReference>
<name>A0A1M5QGW4_9FIRM</name>
<feature type="domain" description="PRD" evidence="2">
    <location>
        <begin position="175"/>
        <end position="280"/>
    </location>
</feature>
<evidence type="ECO:0000313" key="4">
    <source>
        <dbReference type="Proteomes" id="UP000242520"/>
    </source>
</evidence>
<dbReference type="RefSeq" id="WP_072724123.1">
    <property type="nucleotide sequence ID" value="NZ_FQXH01000008.1"/>
</dbReference>
<dbReference type="OrthoDB" id="9813552at2"/>
<dbReference type="Gene3D" id="1.20.58.1950">
    <property type="match status" value="1"/>
</dbReference>
<dbReference type="AlphaFoldDB" id="A0A1M5QGW4"/>
<keyword evidence="1" id="KW-0677">Repeat</keyword>
<dbReference type="SUPFAM" id="SSF50151">
    <property type="entry name" value="SacY-like RNA-binding domain"/>
    <property type="match status" value="1"/>
</dbReference>
<dbReference type="InterPro" id="IPR036650">
    <property type="entry name" value="CAT_RNA-bd_dom_sf"/>
</dbReference>
<gene>
    <name evidence="3" type="ORF">SAMN02744040_00924</name>
</gene>
<dbReference type="SMART" id="SM01061">
    <property type="entry name" value="CAT_RBD"/>
    <property type="match status" value="1"/>
</dbReference>
<dbReference type="InterPro" id="IPR011608">
    <property type="entry name" value="PRD"/>
</dbReference>
<dbReference type="InterPro" id="IPR004341">
    <property type="entry name" value="CAT_RNA-bd_dom"/>
</dbReference>
<organism evidence="3 4">
    <name type="scientific">Tepidibacter thalassicus DSM 15285</name>
    <dbReference type="NCBI Taxonomy" id="1123350"/>
    <lineage>
        <taxon>Bacteria</taxon>
        <taxon>Bacillati</taxon>
        <taxon>Bacillota</taxon>
        <taxon>Clostridia</taxon>
        <taxon>Peptostreptococcales</taxon>
        <taxon>Peptostreptococcaceae</taxon>
        <taxon>Tepidibacter</taxon>
    </lineage>
</organism>
<dbReference type="EMBL" id="FQXH01000008">
    <property type="protein sequence ID" value="SHH13009.1"/>
    <property type="molecule type" value="Genomic_DNA"/>
</dbReference>
<proteinExistence type="predicted"/>
<reference evidence="4" key="1">
    <citation type="submission" date="2016-11" db="EMBL/GenBank/DDBJ databases">
        <authorList>
            <person name="Varghese N."/>
            <person name="Submissions S."/>
        </authorList>
    </citation>
    <scope>NUCLEOTIDE SEQUENCE [LARGE SCALE GENOMIC DNA]</scope>
    <source>
        <strain evidence="4">DSM 15285</strain>
    </source>
</reference>
<dbReference type="GO" id="GO:0003723">
    <property type="term" value="F:RNA binding"/>
    <property type="evidence" value="ECO:0007669"/>
    <property type="project" value="InterPro"/>
</dbReference>
<dbReference type="Pfam" id="PF00874">
    <property type="entry name" value="PRD"/>
    <property type="match status" value="2"/>
</dbReference>
<dbReference type="InterPro" id="IPR036634">
    <property type="entry name" value="PRD_sf"/>
</dbReference>
<dbReference type="Gene3D" id="2.30.24.10">
    <property type="entry name" value="CAT RNA-binding domain"/>
    <property type="match status" value="1"/>
</dbReference>
<dbReference type="Gene3D" id="1.20.890.100">
    <property type="match status" value="1"/>
</dbReference>
<dbReference type="PANTHER" id="PTHR30185:SF16">
    <property type="entry name" value="PROTEIN GLCT"/>
    <property type="match status" value="1"/>
</dbReference>
<sequence length="280" mass="32396">MRKYVVKKILSNNAILVSENEKEYILLGKGVGFSKKRGMVLENIENVENTFVSLTGEDKDQYESLLSKVDKEVLSLVEEIIYMASRELNEELNPHIHIGLVDHINFAIKRLKEGIEIVNPFLMETKLMYPEEYSIAEKAVNILKQKLGIQIPDAEIGFIAFHIHGGRVNKSRSGALKNAKLINLIVKYIEDKLKINLRKDSLDYHRFVTHLMGVLDRVKNKKYLKNVLLPKLKEEFIVEYKIAYDISKIIQNELKLKVPEDEIGYMTLHIYKLNNSNKKI</sequence>
<dbReference type="SUPFAM" id="SSF63520">
    <property type="entry name" value="PTS-regulatory domain, PRD"/>
    <property type="match status" value="2"/>
</dbReference>
<dbReference type="Proteomes" id="UP000242520">
    <property type="component" value="Unassembled WGS sequence"/>
</dbReference>
<dbReference type="STRING" id="1123350.SAMN02744040_00924"/>
<protein>
    <submittedName>
        <fullName evidence="3">Transcriptional antiterminator, BglG family</fullName>
    </submittedName>
</protein>
<dbReference type="PROSITE" id="PS51372">
    <property type="entry name" value="PRD_2"/>
    <property type="match status" value="2"/>
</dbReference>
<evidence type="ECO:0000259" key="2">
    <source>
        <dbReference type="PROSITE" id="PS51372"/>
    </source>
</evidence>
<evidence type="ECO:0000256" key="1">
    <source>
        <dbReference type="ARBA" id="ARBA00022737"/>
    </source>
</evidence>
<dbReference type="Gene3D" id="1.10.1790.10">
    <property type="entry name" value="PRD domain"/>
    <property type="match status" value="1"/>
</dbReference>
<evidence type="ECO:0000313" key="3">
    <source>
        <dbReference type="EMBL" id="SHH13009.1"/>
    </source>
</evidence>
<dbReference type="InterPro" id="IPR050661">
    <property type="entry name" value="BglG_antiterminators"/>
</dbReference>
<accession>A0A1M5QGW4</accession>